<proteinExistence type="predicted"/>
<evidence type="ECO:0000313" key="1">
    <source>
        <dbReference type="EMBL" id="EYB10209.1"/>
    </source>
</evidence>
<accession>A0AB73AP08</accession>
<comment type="caution">
    <text evidence="1">The sequence shown here is derived from an EMBL/GenBank/DDBJ whole genome shotgun (WGS) entry which is preliminary data.</text>
</comment>
<protein>
    <submittedName>
        <fullName evidence="1">Uncharacterized protein</fullName>
    </submittedName>
</protein>
<dbReference type="AlphaFoldDB" id="A0AB73AP08"/>
<sequence length="39" mass="4879">MRNVEVLILIKTYIIMKKFKIYRDNQHMDEFFLKKGFVK</sequence>
<name>A0AB73AP08_BACFG</name>
<evidence type="ECO:0000313" key="2">
    <source>
        <dbReference type="Proteomes" id="UP000021175"/>
    </source>
</evidence>
<reference evidence="1 2" key="1">
    <citation type="submission" date="2014-02" db="EMBL/GenBank/DDBJ databases">
        <authorList>
            <person name="Sears C."/>
            <person name="Carroll K."/>
            <person name="Sack B.R."/>
            <person name="Qadri F."/>
            <person name="Myers L.L."/>
            <person name="Chung G.-T."/>
            <person name="Escheverria P."/>
            <person name="Fraser C.M."/>
            <person name="Sadzewicz L."/>
            <person name="Shefchek K.A."/>
            <person name="Tallon L."/>
            <person name="Das S.P."/>
            <person name="Daugherty S."/>
            <person name="Mongodin E.F."/>
        </authorList>
    </citation>
    <scope>NUCLEOTIDE SEQUENCE [LARGE SCALE GENOMIC DNA]</scope>
    <source>
        <strain evidence="1 2">3783N1-6</strain>
    </source>
</reference>
<dbReference type="Proteomes" id="UP000021175">
    <property type="component" value="Unassembled WGS sequence"/>
</dbReference>
<organism evidence="1 2">
    <name type="scientific">Bacteroides fragilis str. 3783N1-6</name>
    <dbReference type="NCBI Taxonomy" id="1339310"/>
    <lineage>
        <taxon>Bacteria</taxon>
        <taxon>Pseudomonadati</taxon>
        <taxon>Bacteroidota</taxon>
        <taxon>Bacteroidia</taxon>
        <taxon>Bacteroidales</taxon>
        <taxon>Bacteroidaceae</taxon>
        <taxon>Bacteroides</taxon>
    </lineage>
</organism>
<dbReference type="EMBL" id="JGEU01000034">
    <property type="protein sequence ID" value="EYB10209.1"/>
    <property type="molecule type" value="Genomic_DNA"/>
</dbReference>
<gene>
    <name evidence="1" type="ORF">M119_2545</name>
</gene>